<dbReference type="PANTHER" id="PTHR45138">
    <property type="entry name" value="REGULATORY COMPONENTS OF SENSORY TRANSDUCTION SYSTEM"/>
    <property type="match status" value="1"/>
</dbReference>
<comment type="catalytic activity">
    <reaction evidence="2">
        <text>2 GTP = 3',3'-c-di-GMP + 2 diphosphate</text>
        <dbReference type="Rhea" id="RHEA:24898"/>
        <dbReference type="ChEBI" id="CHEBI:33019"/>
        <dbReference type="ChEBI" id="CHEBI:37565"/>
        <dbReference type="ChEBI" id="CHEBI:58805"/>
        <dbReference type="EC" id="2.7.7.65"/>
    </reaction>
</comment>
<dbReference type="RefSeq" id="WP_189425808.1">
    <property type="nucleotide sequence ID" value="NZ_BMZE01000002.1"/>
</dbReference>
<reference evidence="5" key="1">
    <citation type="journal article" date="2014" name="Int. J. Syst. Evol. Microbiol.">
        <title>Complete genome sequence of Corynebacterium casei LMG S-19264T (=DSM 44701T), isolated from a smear-ripened cheese.</title>
        <authorList>
            <consortium name="US DOE Joint Genome Institute (JGI-PGF)"/>
            <person name="Walter F."/>
            <person name="Albersmeier A."/>
            <person name="Kalinowski J."/>
            <person name="Ruckert C."/>
        </authorList>
    </citation>
    <scope>NUCLEOTIDE SEQUENCE</scope>
    <source>
        <strain evidence="5">KCTC 32437</strain>
    </source>
</reference>
<dbReference type="Gene3D" id="3.30.70.270">
    <property type="match status" value="1"/>
</dbReference>
<feature type="transmembrane region" description="Helical" evidence="3">
    <location>
        <begin position="191"/>
        <end position="208"/>
    </location>
</feature>
<dbReference type="CDD" id="cd01949">
    <property type="entry name" value="GGDEF"/>
    <property type="match status" value="1"/>
</dbReference>
<dbReference type="SMART" id="SM00267">
    <property type="entry name" value="GGDEF"/>
    <property type="match status" value="1"/>
</dbReference>
<feature type="domain" description="GGDEF" evidence="4">
    <location>
        <begin position="245"/>
        <end position="379"/>
    </location>
</feature>
<keyword evidence="3" id="KW-0472">Membrane</keyword>
<dbReference type="SUPFAM" id="SSF55073">
    <property type="entry name" value="Nucleotide cyclase"/>
    <property type="match status" value="1"/>
</dbReference>
<feature type="transmembrane region" description="Helical" evidence="3">
    <location>
        <begin position="95"/>
        <end position="115"/>
    </location>
</feature>
<dbReference type="EMBL" id="BMZE01000002">
    <property type="protein sequence ID" value="GHA26550.1"/>
    <property type="molecule type" value="Genomic_DNA"/>
</dbReference>
<organism evidence="5 6">
    <name type="scientific">Devosia pacifica</name>
    <dbReference type="NCBI Taxonomy" id="1335967"/>
    <lineage>
        <taxon>Bacteria</taxon>
        <taxon>Pseudomonadati</taxon>
        <taxon>Pseudomonadota</taxon>
        <taxon>Alphaproteobacteria</taxon>
        <taxon>Hyphomicrobiales</taxon>
        <taxon>Devosiaceae</taxon>
        <taxon>Devosia</taxon>
    </lineage>
</organism>
<evidence type="ECO:0000313" key="6">
    <source>
        <dbReference type="Proteomes" id="UP000646579"/>
    </source>
</evidence>
<name>A0A918S778_9HYPH</name>
<protein>
    <recommendedName>
        <fullName evidence="1">diguanylate cyclase</fullName>
        <ecNumber evidence="1">2.7.7.65</ecNumber>
    </recommendedName>
</protein>
<feature type="transmembrane region" description="Helical" evidence="3">
    <location>
        <begin position="6"/>
        <end position="28"/>
    </location>
</feature>
<feature type="transmembrane region" description="Helical" evidence="3">
    <location>
        <begin position="121"/>
        <end position="139"/>
    </location>
</feature>
<accession>A0A918S778</accession>
<evidence type="ECO:0000256" key="3">
    <source>
        <dbReference type="SAM" id="Phobius"/>
    </source>
</evidence>
<reference evidence="5" key="2">
    <citation type="submission" date="2020-09" db="EMBL/GenBank/DDBJ databases">
        <authorList>
            <person name="Sun Q."/>
            <person name="Kim S."/>
        </authorList>
    </citation>
    <scope>NUCLEOTIDE SEQUENCE</scope>
    <source>
        <strain evidence="5">KCTC 32437</strain>
    </source>
</reference>
<dbReference type="AlphaFoldDB" id="A0A918S778"/>
<evidence type="ECO:0000256" key="2">
    <source>
        <dbReference type="ARBA" id="ARBA00034247"/>
    </source>
</evidence>
<keyword evidence="3" id="KW-0812">Transmembrane</keyword>
<feature type="transmembrane region" description="Helical" evidence="3">
    <location>
        <begin position="35"/>
        <end position="54"/>
    </location>
</feature>
<sequence>MLFDQISLLLALGFCAGALGVTLLGAWYASRSDIFLLYLGVGVMLLVIGIAVFSNYAEHYSAERHMVAFVMLILGFSAIWGSARRFMGRRSVLRFTLVVATLGTFSAAPFFIAGFDGLGAIIANLLCMAFQIGTAYEFWRGRREAPVPMLGVGALYLVNATSFGLCALALMLEGDMVLAGAPSNRAEDLNALISIFSMSGIGALSLALNQTRLARRHRDESLTDALTGLLNRRALFQRHEGVLESGTVVLICDLDLFKAVNDRFGHAAGDVVLMEFAETARACLANAKDAVSARLGGEEFAFVYNADNTPQAVKIAERVREAAAAQTVQAGEHIIRFTISAGLAIAKDGERFETVLDRADAALYSAKRSGRNQVSLGTLHLVA</sequence>
<comment type="caution">
    <text evidence="5">The sequence shown here is derived from an EMBL/GenBank/DDBJ whole genome shotgun (WGS) entry which is preliminary data.</text>
</comment>
<dbReference type="InterPro" id="IPR029787">
    <property type="entry name" value="Nucleotide_cyclase"/>
</dbReference>
<dbReference type="GO" id="GO:0052621">
    <property type="term" value="F:diguanylate cyclase activity"/>
    <property type="evidence" value="ECO:0007669"/>
    <property type="project" value="UniProtKB-EC"/>
</dbReference>
<dbReference type="PROSITE" id="PS50887">
    <property type="entry name" value="GGDEF"/>
    <property type="match status" value="1"/>
</dbReference>
<dbReference type="InterPro" id="IPR000160">
    <property type="entry name" value="GGDEF_dom"/>
</dbReference>
<proteinExistence type="predicted"/>
<dbReference type="Pfam" id="PF00990">
    <property type="entry name" value="GGDEF"/>
    <property type="match status" value="1"/>
</dbReference>
<dbReference type="InterPro" id="IPR050469">
    <property type="entry name" value="Diguanylate_Cyclase"/>
</dbReference>
<dbReference type="Proteomes" id="UP000646579">
    <property type="component" value="Unassembled WGS sequence"/>
</dbReference>
<dbReference type="InterPro" id="IPR043128">
    <property type="entry name" value="Rev_trsase/Diguanyl_cyclase"/>
</dbReference>
<keyword evidence="6" id="KW-1185">Reference proteome</keyword>
<dbReference type="PANTHER" id="PTHR45138:SF9">
    <property type="entry name" value="DIGUANYLATE CYCLASE DGCM-RELATED"/>
    <property type="match status" value="1"/>
</dbReference>
<dbReference type="EC" id="2.7.7.65" evidence="1"/>
<evidence type="ECO:0000313" key="5">
    <source>
        <dbReference type="EMBL" id="GHA26550.1"/>
    </source>
</evidence>
<feature type="transmembrane region" description="Helical" evidence="3">
    <location>
        <begin position="66"/>
        <end position="83"/>
    </location>
</feature>
<feature type="transmembrane region" description="Helical" evidence="3">
    <location>
        <begin position="151"/>
        <end position="171"/>
    </location>
</feature>
<keyword evidence="3" id="KW-1133">Transmembrane helix</keyword>
<dbReference type="NCBIfam" id="TIGR00254">
    <property type="entry name" value="GGDEF"/>
    <property type="match status" value="1"/>
</dbReference>
<gene>
    <name evidence="5" type="ORF">GCM10007989_22930</name>
</gene>
<evidence type="ECO:0000256" key="1">
    <source>
        <dbReference type="ARBA" id="ARBA00012528"/>
    </source>
</evidence>
<evidence type="ECO:0000259" key="4">
    <source>
        <dbReference type="PROSITE" id="PS50887"/>
    </source>
</evidence>